<dbReference type="InterPro" id="IPR015422">
    <property type="entry name" value="PyrdxlP-dep_Trfase_small"/>
</dbReference>
<dbReference type="InterPro" id="IPR015424">
    <property type="entry name" value="PyrdxlP-dep_Trfase"/>
</dbReference>
<dbReference type="EMBL" id="JBHSHT010000001">
    <property type="protein sequence ID" value="MFC4824147.1"/>
    <property type="molecule type" value="Genomic_DNA"/>
</dbReference>
<feature type="domain" description="Aminotransferase class V" evidence="2">
    <location>
        <begin position="18"/>
        <end position="369"/>
    </location>
</feature>
<dbReference type="AlphaFoldDB" id="A0ABD5Q071"/>
<dbReference type="Pfam" id="PF00266">
    <property type="entry name" value="Aminotran_5"/>
    <property type="match status" value="1"/>
</dbReference>
<keyword evidence="4" id="KW-1185">Reference proteome</keyword>
<sequence>MNPTDLRAEIPALDRTTYLNTGAAGPSPYRVVEAVESCVERHEYESPGGEGMYPFSFDVFDETREVVADHLGATAEEIALTQSTTDGINRVAAGLDWERGDTVVRTDLEHSSGILPWQRLRRRGVEVEVVESDGGRLDADRMASAVEGAKLVCLSSLTWSHGTLLPVREIVETAHDAGALVLVDAVQCPGQMPVDVREWGADFVAGAGHKWLLGPFGAGFVHVAPGAETRLEPAHVGYRSVEDPNAEEYAYEPGAHRLEVGTVSPAPYAGLCEAIETIEEIGYDGIRDRIEALTDRLKAGIRDAETARLLSPREYESGLVTFAIDDPDPESFVEELADDGVRIRSLPFPENAVRASVHAFNSEADVDELVEWL</sequence>
<evidence type="ECO:0000259" key="2">
    <source>
        <dbReference type="Pfam" id="PF00266"/>
    </source>
</evidence>
<evidence type="ECO:0000256" key="1">
    <source>
        <dbReference type="ARBA" id="ARBA00022898"/>
    </source>
</evidence>
<dbReference type="GeneID" id="73045172"/>
<name>A0ABD5Q071_9EURY</name>
<keyword evidence="3" id="KW-0032">Aminotransferase</keyword>
<reference evidence="3 4" key="1">
    <citation type="journal article" date="2019" name="Int. J. Syst. Evol. Microbiol.">
        <title>The Global Catalogue of Microorganisms (GCM) 10K type strain sequencing project: providing services to taxonomists for standard genome sequencing and annotation.</title>
        <authorList>
            <consortium name="The Broad Institute Genomics Platform"/>
            <consortium name="The Broad Institute Genome Sequencing Center for Infectious Disease"/>
            <person name="Wu L."/>
            <person name="Ma J."/>
        </authorList>
    </citation>
    <scope>NUCLEOTIDE SEQUENCE [LARGE SCALE GENOMIC DNA]</scope>
    <source>
        <strain evidence="3 4">XZYJ18</strain>
    </source>
</reference>
<dbReference type="InterPro" id="IPR015421">
    <property type="entry name" value="PyrdxlP-dep_Trfase_major"/>
</dbReference>
<evidence type="ECO:0000313" key="3">
    <source>
        <dbReference type="EMBL" id="MFC4824147.1"/>
    </source>
</evidence>
<proteinExistence type="predicted"/>
<dbReference type="Proteomes" id="UP001595945">
    <property type="component" value="Unassembled WGS sequence"/>
</dbReference>
<keyword evidence="3" id="KW-0808">Transferase</keyword>
<accession>A0ABD5Q071</accession>
<protein>
    <submittedName>
        <fullName evidence="3">Aminotransferase class V-fold PLP-dependent enzyme</fullName>
    </submittedName>
</protein>
<dbReference type="PANTHER" id="PTHR43586">
    <property type="entry name" value="CYSTEINE DESULFURASE"/>
    <property type="match status" value="1"/>
</dbReference>
<dbReference type="Gene3D" id="3.40.640.10">
    <property type="entry name" value="Type I PLP-dependent aspartate aminotransferase-like (Major domain)"/>
    <property type="match status" value="1"/>
</dbReference>
<dbReference type="SUPFAM" id="SSF53383">
    <property type="entry name" value="PLP-dependent transferases"/>
    <property type="match status" value="1"/>
</dbReference>
<gene>
    <name evidence="3" type="ORF">ACFO9K_07720</name>
</gene>
<dbReference type="GO" id="GO:0008483">
    <property type="term" value="F:transaminase activity"/>
    <property type="evidence" value="ECO:0007669"/>
    <property type="project" value="UniProtKB-KW"/>
</dbReference>
<evidence type="ECO:0000313" key="4">
    <source>
        <dbReference type="Proteomes" id="UP001595945"/>
    </source>
</evidence>
<organism evidence="3 4">
    <name type="scientific">Halorussus aquaticus</name>
    <dbReference type="NCBI Taxonomy" id="2953748"/>
    <lineage>
        <taxon>Archaea</taxon>
        <taxon>Methanobacteriati</taxon>
        <taxon>Methanobacteriota</taxon>
        <taxon>Stenosarchaea group</taxon>
        <taxon>Halobacteria</taxon>
        <taxon>Halobacteriales</taxon>
        <taxon>Haladaptataceae</taxon>
        <taxon>Halorussus</taxon>
    </lineage>
</organism>
<dbReference type="InterPro" id="IPR000192">
    <property type="entry name" value="Aminotrans_V_dom"/>
</dbReference>
<dbReference type="PANTHER" id="PTHR43586:SF8">
    <property type="entry name" value="CYSTEINE DESULFURASE 1, CHLOROPLASTIC"/>
    <property type="match status" value="1"/>
</dbReference>
<keyword evidence="1" id="KW-0663">Pyridoxal phosphate</keyword>
<dbReference type="RefSeq" id="WP_254266782.1">
    <property type="nucleotide sequence ID" value="NZ_CP100400.1"/>
</dbReference>
<dbReference type="Gene3D" id="3.90.1150.10">
    <property type="entry name" value="Aspartate Aminotransferase, domain 1"/>
    <property type="match status" value="1"/>
</dbReference>
<comment type="caution">
    <text evidence="3">The sequence shown here is derived from an EMBL/GenBank/DDBJ whole genome shotgun (WGS) entry which is preliminary data.</text>
</comment>